<evidence type="ECO:0000256" key="3">
    <source>
        <dbReference type="ARBA" id="ARBA00023125"/>
    </source>
</evidence>
<dbReference type="PANTHER" id="PTHR30349:SF64">
    <property type="entry name" value="PROPHAGE INTEGRASE INTD-RELATED"/>
    <property type="match status" value="1"/>
</dbReference>
<dbReference type="InterPro" id="IPR035386">
    <property type="entry name" value="Arm-DNA-bind_5"/>
</dbReference>
<dbReference type="GO" id="GO:0006310">
    <property type="term" value="P:DNA recombination"/>
    <property type="evidence" value="ECO:0007669"/>
    <property type="project" value="UniProtKB-KW"/>
</dbReference>
<dbReference type="Pfam" id="PF13102">
    <property type="entry name" value="Phage_int_SAM_5"/>
    <property type="match status" value="1"/>
</dbReference>
<dbReference type="GeneID" id="86051247"/>
<dbReference type="InterPro" id="IPR050090">
    <property type="entry name" value="Tyrosine_recombinase_XerCD"/>
</dbReference>
<evidence type="ECO:0000256" key="4">
    <source>
        <dbReference type="ARBA" id="ARBA00023172"/>
    </source>
</evidence>
<accession>A0A374MQL1</accession>
<dbReference type="GO" id="GO:0003677">
    <property type="term" value="F:DNA binding"/>
    <property type="evidence" value="ECO:0007669"/>
    <property type="project" value="UniProtKB-UniRule"/>
</dbReference>
<organism evidence="8 9">
    <name type="scientific">Bacteroides uniformis</name>
    <dbReference type="NCBI Taxonomy" id="820"/>
    <lineage>
        <taxon>Bacteria</taxon>
        <taxon>Pseudomonadati</taxon>
        <taxon>Bacteroidota</taxon>
        <taxon>Bacteroidia</taxon>
        <taxon>Bacteroidales</taxon>
        <taxon>Bacteroidaceae</taxon>
        <taxon>Bacteroides</taxon>
    </lineage>
</organism>
<dbReference type="AlphaFoldDB" id="A0A374MQL1"/>
<dbReference type="EMBL" id="QSOF01000023">
    <property type="protein sequence ID" value="RGI73746.1"/>
    <property type="molecule type" value="Genomic_DNA"/>
</dbReference>
<dbReference type="InterPro" id="IPR011010">
    <property type="entry name" value="DNA_brk_join_enz"/>
</dbReference>
<dbReference type="Proteomes" id="UP000263754">
    <property type="component" value="Unassembled WGS sequence"/>
</dbReference>
<feature type="domain" description="Tyr recombinase" evidence="6">
    <location>
        <begin position="222"/>
        <end position="398"/>
    </location>
</feature>
<gene>
    <name evidence="8" type="ORF">DXD90_15280</name>
</gene>
<name>A0A374MQL1_BACUN</name>
<dbReference type="PROSITE" id="PS51900">
    <property type="entry name" value="CB"/>
    <property type="match status" value="1"/>
</dbReference>
<evidence type="ECO:0000256" key="2">
    <source>
        <dbReference type="ARBA" id="ARBA00022908"/>
    </source>
</evidence>
<dbReference type="RefSeq" id="WP_009127101.1">
    <property type="nucleotide sequence ID" value="NZ_JAJCKM010000028.1"/>
</dbReference>
<comment type="caution">
    <text evidence="8">The sequence shown here is derived from an EMBL/GenBank/DDBJ whole genome shotgun (WGS) entry which is preliminary data.</text>
</comment>
<evidence type="ECO:0000259" key="7">
    <source>
        <dbReference type="PROSITE" id="PS51900"/>
    </source>
</evidence>
<dbReference type="InterPro" id="IPR025269">
    <property type="entry name" value="SAM-like_dom"/>
</dbReference>
<feature type="domain" description="Core-binding (CB)" evidence="7">
    <location>
        <begin position="114"/>
        <end position="202"/>
    </location>
</feature>
<dbReference type="InterPro" id="IPR002104">
    <property type="entry name" value="Integrase_catalytic"/>
</dbReference>
<keyword evidence="2" id="KW-0229">DNA integration</keyword>
<evidence type="ECO:0000313" key="8">
    <source>
        <dbReference type="EMBL" id="RGI73746.1"/>
    </source>
</evidence>
<dbReference type="InterPro" id="IPR044068">
    <property type="entry name" value="CB"/>
</dbReference>
<evidence type="ECO:0000313" key="9">
    <source>
        <dbReference type="Proteomes" id="UP000263754"/>
    </source>
</evidence>
<dbReference type="InterPro" id="IPR010998">
    <property type="entry name" value="Integrase_recombinase_N"/>
</dbReference>
<sequence>MAMQNNSFSVLFFIKKSKLLKNGEAPICMRITVNSKRAEVQVKRSVEPDKWNHLKGCAVGKDRKHQEINLYLETVRNRVFQIHRQLEADGKPITAVTIKNIFYGGYDSPKMLIETFNEHNQEYRELMDKEYAKGTVLRYERTVRYLVEFMREQYNCADIPLKSINYEFITKFEHFIKTQKGCAQNATVKYLKNLKKITKTAILKKWINEDPFADIHFKQTKTNRDFLNESELRRIIAKDIDIERLQTVRDIFIFCSFTGLAFTDVKHLKAEHIVQADDGRWWIRKAREKTDNMCDIPLLDIPRLILEKYKSRPGYSERGFLLPVPSNQRMNGYLKEIADICHIKKKLSTHIARHTFASLAIANKVSLESIAKMLGHTDIRTTRIYAKIMNSTIAFEMQTLQDKFALPTHP</sequence>
<dbReference type="GO" id="GO:0015074">
    <property type="term" value="P:DNA integration"/>
    <property type="evidence" value="ECO:0007669"/>
    <property type="project" value="UniProtKB-KW"/>
</dbReference>
<dbReference type="PANTHER" id="PTHR30349">
    <property type="entry name" value="PHAGE INTEGRASE-RELATED"/>
    <property type="match status" value="1"/>
</dbReference>
<reference evidence="8 9" key="1">
    <citation type="submission" date="2018-08" db="EMBL/GenBank/DDBJ databases">
        <title>A genome reference for cultivated species of the human gut microbiota.</title>
        <authorList>
            <person name="Zou Y."/>
            <person name="Xue W."/>
            <person name="Luo G."/>
        </authorList>
    </citation>
    <scope>NUCLEOTIDE SEQUENCE [LARGE SCALE GENOMIC DNA]</scope>
    <source>
        <strain evidence="8 9">TM10-17</strain>
    </source>
</reference>
<proteinExistence type="inferred from homology"/>
<dbReference type="SUPFAM" id="SSF56349">
    <property type="entry name" value="DNA breaking-rejoining enzymes"/>
    <property type="match status" value="1"/>
</dbReference>
<comment type="similarity">
    <text evidence="1">Belongs to the 'phage' integrase family.</text>
</comment>
<evidence type="ECO:0000259" key="6">
    <source>
        <dbReference type="PROSITE" id="PS51898"/>
    </source>
</evidence>
<evidence type="ECO:0000256" key="1">
    <source>
        <dbReference type="ARBA" id="ARBA00008857"/>
    </source>
</evidence>
<dbReference type="Gene3D" id="1.10.150.130">
    <property type="match status" value="1"/>
</dbReference>
<keyword evidence="3 5" id="KW-0238">DNA-binding</keyword>
<protein>
    <submittedName>
        <fullName evidence="8">Site-specific integrase</fullName>
    </submittedName>
</protein>
<dbReference type="InterPro" id="IPR013762">
    <property type="entry name" value="Integrase-like_cat_sf"/>
</dbReference>
<keyword evidence="4" id="KW-0233">DNA recombination</keyword>
<evidence type="ECO:0000256" key="5">
    <source>
        <dbReference type="PROSITE-ProRule" id="PRU01248"/>
    </source>
</evidence>
<dbReference type="PROSITE" id="PS51898">
    <property type="entry name" value="TYR_RECOMBINASE"/>
    <property type="match status" value="1"/>
</dbReference>
<dbReference type="CDD" id="cd01185">
    <property type="entry name" value="INTN1_C_like"/>
    <property type="match status" value="1"/>
</dbReference>
<dbReference type="Gene3D" id="1.10.443.10">
    <property type="entry name" value="Intergrase catalytic core"/>
    <property type="match status" value="1"/>
</dbReference>
<dbReference type="Pfam" id="PF17293">
    <property type="entry name" value="Arm-DNA-bind_5"/>
    <property type="match status" value="1"/>
</dbReference>
<dbReference type="Pfam" id="PF00589">
    <property type="entry name" value="Phage_integrase"/>
    <property type="match status" value="1"/>
</dbReference>